<keyword evidence="3" id="KW-1185">Reference proteome</keyword>
<dbReference type="EMBL" id="RCCP01000001">
    <property type="protein sequence ID" value="RLJ91173.1"/>
    <property type="molecule type" value="Genomic_DNA"/>
</dbReference>
<dbReference type="Proteomes" id="UP000280791">
    <property type="component" value="Unassembled WGS sequence"/>
</dbReference>
<keyword evidence="1" id="KW-0732">Signal</keyword>
<dbReference type="AlphaFoldDB" id="A0A497YS60"/>
<sequence length="335" mass="35196">MIYGKVLTTAALTAALALGAVLPTGAASAATLTEDNSYRIFGSDRYQTSLEVSWTGWGDGEAETVVVATGADFPDALAATPLASFHLAPLLLTKKDSLPAGFADELKRLGAKNVILIGGTGAVSEEVKNEIAKLGIEVDRISGKSRYETAVKIAEELGMDESLFVTTGATFADSLSISPVAGYIEEPILLVPASGTVPAVVADYIKANQPALPFIIGGEKAVAPSVEALFAEEPMRLAGVSRYDTNKAINDFMYENELFDETAEIYIATGTNFPDALSGSALASLYPDPLVLTAPTPTAASKQQIQDYSTPDTFHYILGGEKAVSSDTLKKLFAK</sequence>
<dbReference type="Pfam" id="PF04122">
    <property type="entry name" value="CW_binding_2"/>
    <property type="match status" value="3"/>
</dbReference>
<name>A0A497YS60_9BACL</name>
<gene>
    <name evidence="2" type="ORF">DFR62_1331</name>
</gene>
<feature type="chain" id="PRO_5019806404" evidence="1">
    <location>
        <begin position="30"/>
        <end position="335"/>
    </location>
</feature>
<proteinExistence type="predicted"/>
<protein>
    <submittedName>
        <fullName evidence="2">Putative cell wall binding repeat protein</fullName>
    </submittedName>
</protein>
<comment type="caution">
    <text evidence="2">The sequence shown here is derived from an EMBL/GenBank/DDBJ whole genome shotgun (WGS) entry which is preliminary data.</text>
</comment>
<dbReference type="PANTHER" id="PTHR30032:SF8">
    <property type="entry name" value="GERMINATION-SPECIFIC N-ACETYLMURAMOYL-L-ALANINE AMIDASE"/>
    <property type="match status" value="1"/>
</dbReference>
<feature type="signal peptide" evidence="1">
    <location>
        <begin position="1"/>
        <end position="29"/>
    </location>
</feature>
<evidence type="ECO:0000313" key="2">
    <source>
        <dbReference type="EMBL" id="RLJ91173.1"/>
    </source>
</evidence>
<evidence type="ECO:0000256" key="1">
    <source>
        <dbReference type="SAM" id="SignalP"/>
    </source>
</evidence>
<reference evidence="2 3" key="1">
    <citation type="submission" date="2018-10" db="EMBL/GenBank/DDBJ databases">
        <title>Genomic Encyclopedia of Type Strains, Phase IV (KMG-IV): sequencing the most valuable type-strain genomes for metagenomic binning, comparative biology and taxonomic classification.</title>
        <authorList>
            <person name="Goeker M."/>
        </authorList>
    </citation>
    <scope>NUCLEOTIDE SEQUENCE [LARGE SCALE GENOMIC DNA]</scope>
    <source>
        <strain evidence="2 3">DSM 20549</strain>
    </source>
</reference>
<evidence type="ECO:0000313" key="3">
    <source>
        <dbReference type="Proteomes" id="UP000280791"/>
    </source>
</evidence>
<accession>A0A497YS60</accession>
<dbReference type="Gene3D" id="3.40.50.12090">
    <property type="match status" value="2"/>
</dbReference>
<organism evidence="2 3">
    <name type="scientific">Planococcus citreus</name>
    <dbReference type="NCBI Taxonomy" id="1373"/>
    <lineage>
        <taxon>Bacteria</taxon>
        <taxon>Bacillati</taxon>
        <taxon>Bacillota</taxon>
        <taxon>Bacilli</taxon>
        <taxon>Bacillales</taxon>
        <taxon>Caryophanaceae</taxon>
        <taxon>Planococcus</taxon>
    </lineage>
</organism>
<dbReference type="InterPro" id="IPR007253">
    <property type="entry name" value="Cell_wall-bd_2"/>
</dbReference>
<dbReference type="PANTHER" id="PTHR30032">
    <property type="entry name" value="N-ACETYLMURAMOYL-L-ALANINE AMIDASE-RELATED"/>
    <property type="match status" value="1"/>
</dbReference>
<dbReference type="InterPro" id="IPR051922">
    <property type="entry name" value="Bact_Sporulation_Assoc"/>
</dbReference>